<dbReference type="RefSeq" id="YP_009243923.1">
    <property type="nucleotide sequence ID" value="NC_029857.1"/>
</dbReference>
<gene>
    <name evidence="8" type="primary">ycf63</name>
    <name evidence="8" type="ORF">Sdur_115</name>
</gene>
<geneLocation type="plastid" evidence="8"/>
<comment type="subcellular location">
    <subcellularLocation>
        <location evidence="1">Membrane</location>
        <topology evidence="1">Multi-pass membrane protein</topology>
    </subcellularLocation>
</comment>
<dbReference type="EMBL" id="KT266785">
    <property type="protein sequence ID" value="AMK96165.1"/>
    <property type="molecule type" value="Genomic_DNA"/>
</dbReference>
<feature type="transmembrane region" description="Helical" evidence="7">
    <location>
        <begin position="49"/>
        <end position="69"/>
    </location>
</feature>
<keyword evidence="3" id="KW-0813">Transport</keyword>
<evidence type="ECO:0000256" key="6">
    <source>
        <dbReference type="ARBA" id="ARBA00023136"/>
    </source>
</evidence>
<feature type="transmembrane region" description="Helical" evidence="7">
    <location>
        <begin position="12"/>
        <end position="29"/>
    </location>
</feature>
<evidence type="ECO:0000256" key="2">
    <source>
        <dbReference type="ARBA" id="ARBA00007556"/>
    </source>
</evidence>
<evidence type="ECO:0008006" key="9">
    <source>
        <dbReference type="Google" id="ProtNLM"/>
    </source>
</evidence>
<proteinExistence type="inferred from homology"/>
<dbReference type="GO" id="GO:0043190">
    <property type="term" value="C:ATP-binding cassette (ABC) transporter complex"/>
    <property type="evidence" value="ECO:0007669"/>
    <property type="project" value="InterPro"/>
</dbReference>
<keyword evidence="6 7" id="KW-0472">Membrane</keyword>
<evidence type="ECO:0000256" key="3">
    <source>
        <dbReference type="ARBA" id="ARBA00022448"/>
    </source>
</evidence>
<sequence>MQMKSIEVYIQRMFELFSLNANILVRYFYNLDISLINWSSVLDQMVLVGPGSLGISILTSFCISLIFTLQIVKEFLYLDATSIVGAILALAFIRELCPVLISVIVVGRIGSSFTAEIATMKVTDQIDALYLLKTDPFLYLVLPRVIACVIMLPVLNLVAFITSLSSSVFVCFVFYHINISVFLCSVYSVVSLFDWIKSVSKTVFFGLAISNISCFSGLATTGGSKAVGKSTTRSVVMSLLAIFILDFLLSYFMFSQSDSVIKSL</sequence>
<evidence type="ECO:0000313" key="8">
    <source>
        <dbReference type="EMBL" id="AMK96165.1"/>
    </source>
</evidence>
<reference evidence="8" key="1">
    <citation type="submission" date="2015-07" db="EMBL/GenBank/DDBJ databases">
        <title>Reconstructing the complex evolutionary history of mobile plasmids in red algal genomes.</title>
        <authorList>
            <person name="Lee J."/>
            <person name="Kim K.M."/>
            <person name="Yang E.C."/>
            <person name="Miller K.A."/>
            <person name="Boo S.M."/>
            <person name="Bhattacharya D."/>
            <person name="Yoon H.S."/>
        </authorList>
    </citation>
    <scope>NUCLEOTIDE SEQUENCE</scope>
</reference>
<keyword evidence="8" id="KW-0934">Plastid</keyword>
<dbReference type="Pfam" id="PF02405">
    <property type="entry name" value="MlaE"/>
    <property type="match status" value="1"/>
</dbReference>
<evidence type="ECO:0000256" key="7">
    <source>
        <dbReference type="RuleBase" id="RU362044"/>
    </source>
</evidence>
<name>A0A141SCZ7_9FLOR</name>
<feature type="transmembrane region" description="Helical" evidence="7">
    <location>
        <begin position="202"/>
        <end position="223"/>
    </location>
</feature>
<dbReference type="InterPro" id="IPR030802">
    <property type="entry name" value="Permease_MalE"/>
</dbReference>
<dbReference type="PANTHER" id="PTHR30188">
    <property type="entry name" value="ABC TRANSPORTER PERMEASE PROTEIN-RELATED"/>
    <property type="match status" value="1"/>
</dbReference>
<evidence type="ECO:0000256" key="5">
    <source>
        <dbReference type="ARBA" id="ARBA00022989"/>
    </source>
</evidence>
<evidence type="ECO:0000256" key="4">
    <source>
        <dbReference type="ARBA" id="ARBA00022692"/>
    </source>
</evidence>
<protein>
    <recommendedName>
        <fullName evidence="9">ABC transporter permease</fullName>
    </recommendedName>
</protein>
<keyword evidence="5 7" id="KW-1133">Transmembrane helix</keyword>
<comment type="similarity">
    <text evidence="2 7">Belongs to the MlaE permease family.</text>
</comment>
<feature type="transmembrane region" description="Helical" evidence="7">
    <location>
        <begin position="235"/>
        <end position="254"/>
    </location>
</feature>
<accession>A0A141SCZ7</accession>
<feature type="transmembrane region" description="Helical" evidence="7">
    <location>
        <begin position="76"/>
        <end position="93"/>
    </location>
</feature>
<evidence type="ECO:0000256" key="1">
    <source>
        <dbReference type="ARBA" id="ARBA00004141"/>
    </source>
</evidence>
<keyword evidence="4 7" id="KW-0812">Transmembrane</keyword>
<dbReference type="GO" id="GO:0005548">
    <property type="term" value="F:phospholipid transporter activity"/>
    <property type="evidence" value="ECO:0007669"/>
    <property type="project" value="TreeGrafter"/>
</dbReference>
<organism evidence="8">
    <name type="scientific">Sporolithon durum</name>
    <dbReference type="NCBI Taxonomy" id="48970"/>
    <lineage>
        <taxon>Eukaryota</taxon>
        <taxon>Rhodophyta</taxon>
        <taxon>Florideophyceae</taxon>
        <taxon>Corallinophycidae</taxon>
        <taxon>Sporolithales</taxon>
        <taxon>Sporolithaceae</taxon>
        <taxon>Sporolithon</taxon>
    </lineage>
</organism>
<dbReference type="AlphaFoldDB" id="A0A141SCZ7"/>
<dbReference type="InterPro" id="IPR003453">
    <property type="entry name" value="ABC_MlaE_roteobac"/>
</dbReference>
<dbReference type="GeneID" id="27215618"/>
<dbReference type="NCBIfam" id="TIGR00056">
    <property type="entry name" value="MlaE family lipid ABC transporter permease subunit"/>
    <property type="match status" value="1"/>
</dbReference>
<feature type="transmembrane region" description="Helical" evidence="7">
    <location>
        <begin position="167"/>
        <end position="190"/>
    </location>
</feature>
<dbReference type="PANTHER" id="PTHR30188:SF4">
    <property type="entry name" value="PROTEIN TRIGALACTOSYLDIACYLGLYCEROL 1, CHLOROPLASTIC"/>
    <property type="match status" value="1"/>
</dbReference>
<feature type="transmembrane region" description="Helical" evidence="7">
    <location>
        <begin position="137"/>
        <end position="161"/>
    </location>
</feature>